<gene>
    <name evidence="6" type="ORF">Q9312_16910</name>
</gene>
<evidence type="ECO:0000256" key="1">
    <source>
        <dbReference type="ARBA" id="ARBA00006576"/>
    </source>
</evidence>
<dbReference type="GO" id="GO:0006152">
    <property type="term" value="P:purine nucleoside catabolic process"/>
    <property type="evidence" value="ECO:0007669"/>
    <property type="project" value="TreeGrafter"/>
</dbReference>
<evidence type="ECO:0000256" key="2">
    <source>
        <dbReference type="ARBA" id="ARBA00022723"/>
    </source>
</evidence>
<dbReference type="GO" id="GO:0052717">
    <property type="term" value="F:tRNA-specific adenosine-34 deaminase activity"/>
    <property type="evidence" value="ECO:0007669"/>
    <property type="project" value="UniProtKB-EC"/>
</dbReference>
<protein>
    <submittedName>
        <fullName evidence="6">Nucleoside deaminase</fullName>
        <ecNumber evidence="6">3.5.4.33</ecNumber>
    </submittedName>
</protein>
<evidence type="ECO:0000313" key="6">
    <source>
        <dbReference type="EMBL" id="WMS86898.1"/>
    </source>
</evidence>
<keyword evidence="7" id="KW-1185">Reference proteome</keyword>
<dbReference type="InterPro" id="IPR002125">
    <property type="entry name" value="CMP_dCMP_dom"/>
</dbReference>
<dbReference type="CDD" id="cd01285">
    <property type="entry name" value="nucleoside_deaminase"/>
    <property type="match status" value="1"/>
</dbReference>
<feature type="domain" description="CMP/dCMP-type deaminase" evidence="5">
    <location>
        <begin position="12"/>
        <end position="136"/>
    </location>
</feature>
<dbReference type="InterPro" id="IPR016193">
    <property type="entry name" value="Cytidine_deaminase-like"/>
</dbReference>
<name>A0AA51RSK3_9GAMM</name>
<dbReference type="KEGG" id="plei:Q9312_16910"/>
<dbReference type="Gene3D" id="3.40.140.10">
    <property type="entry name" value="Cytidine Deaminase, domain 2"/>
    <property type="match status" value="1"/>
</dbReference>
<dbReference type="FunFam" id="3.40.140.10:FF:000011">
    <property type="entry name" value="tRNA-specific adenosine deaminase"/>
    <property type="match status" value="1"/>
</dbReference>
<dbReference type="PANTHER" id="PTHR11079">
    <property type="entry name" value="CYTOSINE DEAMINASE FAMILY MEMBER"/>
    <property type="match status" value="1"/>
</dbReference>
<dbReference type="PROSITE" id="PS00903">
    <property type="entry name" value="CYT_DCMP_DEAMINASES_1"/>
    <property type="match status" value="1"/>
</dbReference>
<reference evidence="6 7" key="1">
    <citation type="submission" date="2023-08" db="EMBL/GenBank/DDBJ databases">
        <title>Pleionea litopenaei sp. nov., isolated from stomach of juvenile Litopenaeus vannamei.</title>
        <authorList>
            <person name="Rho A.M."/>
            <person name="Hwang C.Y."/>
        </authorList>
    </citation>
    <scope>NUCLEOTIDE SEQUENCE [LARGE SCALE GENOMIC DNA]</scope>
    <source>
        <strain evidence="6 7">HL-JVS1</strain>
    </source>
</reference>
<accession>A0AA51RSK3</accession>
<evidence type="ECO:0000256" key="3">
    <source>
        <dbReference type="ARBA" id="ARBA00022801"/>
    </source>
</evidence>
<dbReference type="Pfam" id="PF00383">
    <property type="entry name" value="dCMP_cyt_deam_1"/>
    <property type="match status" value="1"/>
</dbReference>
<dbReference type="SUPFAM" id="SSF53927">
    <property type="entry name" value="Cytidine deaminase-like"/>
    <property type="match status" value="1"/>
</dbReference>
<keyword evidence="4" id="KW-0862">Zinc</keyword>
<dbReference type="EMBL" id="CP133548">
    <property type="protein sequence ID" value="WMS86898.1"/>
    <property type="molecule type" value="Genomic_DNA"/>
</dbReference>
<comment type="similarity">
    <text evidence="1">Belongs to the cytidine and deoxycytidylate deaminase family.</text>
</comment>
<organism evidence="6 7">
    <name type="scientific">Pleionea litopenaei</name>
    <dbReference type="NCBI Taxonomy" id="3070815"/>
    <lineage>
        <taxon>Bacteria</taxon>
        <taxon>Pseudomonadati</taxon>
        <taxon>Pseudomonadota</taxon>
        <taxon>Gammaproteobacteria</taxon>
        <taxon>Oceanospirillales</taxon>
        <taxon>Pleioneaceae</taxon>
        <taxon>Pleionea</taxon>
    </lineage>
</organism>
<dbReference type="PANTHER" id="PTHR11079:SF161">
    <property type="entry name" value="CMP_DCMP-TYPE DEAMINASE DOMAIN-CONTAINING PROTEIN"/>
    <property type="match status" value="1"/>
</dbReference>
<evidence type="ECO:0000256" key="4">
    <source>
        <dbReference type="ARBA" id="ARBA00022833"/>
    </source>
</evidence>
<evidence type="ECO:0000313" key="7">
    <source>
        <dbReference type="Proteomes" id="UP001239782"/>
    </source>
</evidence>
<dbReference type="InterPro" id="IPR016192">
    <property type="entry name" value="APOBEC/CMP_deaminase_Zn-bd"/>
</dbReference>
<dbReference type="RefSeq" id="WP_309202034.1">
    <property type="nucleotide sequence ID" value="NZ_CP133548.1"/>
</dbReference>
<proteinExistence type="inferred from homology"/>
<keyword evidence="2" id="KW-0479">Metal-binding</keyword>
<keyword evidence="3 6" id="KW-0378">Hydrolase</keyword>
<dbReference type="Proteomes" id="UP001239782">
    <property type="component" value="Chromosome"/>
</dbReference>
<dbReference type="EC" id="3.5.4.33" evidence="6"/>
<evidence type="ECO:0000259" key="5">
    <source>
        <dbReference type="PROSITE" id="PS51747"/>
    </source>
</evidence>
<dbReference type="GO" id="GO:0047974">
    <property type="term" value="F:guanosine deaminase activity"/>
    <property type="evidence" value="ECO:0007669"/>
    <property type="project" value="TreeGrafter"/>
</dbReference>
<dbReference type="GO" id="GO:0008270">
    <property type="term" value="F:zinc ion binding"/>
    <property type="evidence" value="ECO:0007669"/>
    <property type="project" value="InterPro"/>
</dbReference>
<dbReference type="PROSITE" id="PS51747">
    <property type="entry name" value="CYT_DCMP_DEAMINASES_2"/>
    <property type="match status" value="1"/>
</dbReference>
<dbReference type="AlphaFoldDB" id="A0AA51RSK3"/>
<sequence>MSIKQPSSKQRSSKQHFLELAVELATLHSAGGRCGPFGAVVVYQDQVVGQGWNQVVSCCDPTAHAEVMAIRDACKTLERHELSGCEIYASCQPCPMCLSAIVWARLDRVFYAATKDAAAKAGFDDARLYAAFTEQQLPTLIASEYLALESAEKVLADWRKNPNKVDY</sequence>